<feature type="active site" description="For ring-opening step" evidence="4">
    <location>
        <position position="136"/>
    </location>
</feature>
<dbReference type="Proteomes" id="UP000032047">
    <property type="component" value="Unassembled WGS sequence"/>
</dbReference>
<dbReference type="Gene3D" id="3.40.50.1360">
    <property type="match status" value="1"/>
</dbReference>
<dbReference type="InterPro" id="IPR018321">
    <property type="entry name" value="Glucosamine6P_isomerase_CS"/>
</dbReference>
<dbReference type="GO" id="GO:0004342">
    <property type="term" value="F:glucosamine-6-phosphate deaminase activity"/>
    <property type="evidence" value="ECO:0007669"/>
    <property type="project" value="UniProtKB-UniRule"/>
</dbReference>
<dbReference type="GO" id="GO:0042802">
    <property type="term" value="F:identical protein binding"/>
    <property type="evidence" value="ECO:0007669"/>
    <property type="project" value="TreeGrafter"/>
</dbReference>
<evidence type="ECO:0000313" key="7">
    <source>
        <dbReference type="Proteomes" id="UP000032047"/>
    </source>
</evidence>
<accession>A0A4S3L3K6</accession>
<dbReference type="PANTHER" id="PTHR11280">
    <property type="entry name" value="GLUCOSAMINE-6-PHOSPHATE ISOMERASE"/>
    <property type="match status" value="1"/>
</dbReference>
<proteinExistence type="inferred from homology"/>
<dbReference type="HAMAP" id="MF_01241">
    <property type="entry name" value="GlcN6P_deamin"/>
    <property type="match status" value="1"/>
</dbReference>
<feature type="domain" description="Glucosamine/galactosamine-6-phosphate isomerase" evidence="5">
    <location>
        <begin position="11"/>
        <end position="226"/>
    </location>
</feature>
<dbReference type="GO" id="GO:0005737">
    <property type="term" value="C:cytoplasm"/>
    <property type="evidence" value="ECO:0007669"/>
    <property type="project" value="TreeGrafter"/>
</dbReference>
<dbReference type="NCBIfam" id="TIGR00502">
    <property type="entry name" value="nagB"/>
    <property type="match status" value="1"/>
</dbReference>
<keyword evidence="7" id="KW-1185">Reference proteome</keyword>
<comment type="catalytic activity">
    <reaction evidence="1 4">
        <text>alpha-D-glucosamine 6-phosphate + H2O = beta-D-fructose 6-phosphate + NH4(+)</text>
        <dbReference type="Rhea" id="RHEA:12172"/>
        <dbReference type="ChEBI" id="CHEBI:15377"/>
        <dbReference type="ChEBI" id="CHEBI:28938"/>
        <dbReference type="ChEBI" id="CHEBI:57634"/>
        <dbReference type="ChEBI" id="CHEBI:75989"/>
        <dbReference type="EC" id="3.5.99.6"/>
    </reaction>
</comment>
<comment type="similarity">
    <text evidence="4">Belongs to the glucosamine/galactosamine-6-phosphate isomerase family. NagB subfamily.</text>
</comment>
<gene>
    <name evidence="4" type="primary">nagB</name>
    <name evidence="6" type="ORF">JV16_00361</name>
</gene>
<evidence type="ECO:0000256" key="1">
    <source>
        <dbReference type="ARBA" id="ARBA00000644"/>
    </source>
</evidence>
<comment type="caution">
    <text evidence="6">The sequence shown here is derived from an EMBL/GenBank/DDBJ whole genome shotgun (WGS) entry which is preliminary data.</text>
</comment>
<feature type="active site" description="Proton acceptor; for enolization step" evidence="4">
    <location>
        <position position="67"/>
    </location>
</feature>
<dbReference type="PANTHER" id="PTHR11280:SF5">
    <property type="entry name" value="GLUCOSAMINE-6-PHOSPHATE ISOMERASE"/>
    <property type="match status" value="1"/>
</dbReference>
<comment type="function">
    <text evidence="4">Catalyzes the reversible isomerization-deamination of glucosamine 6-phosphate (GlcN6P) to form fructose 6-phosphate (Fru6P) and ammonium ion.</text>
</comment>
<dbReference type="RefSeq" id="WP_019417210.1">
    <property type="nucleotide sequence ID" value="NZ_JXTG01000001.1"/>
</dbReference>
<dbReference type="EMBL" id="JXTG01000001">
    <property type="protein sequence ID" value="KIP22681.1"/>
    <property type="molecule type" value="Genomic_DNA"/>
</dbReference>
<evidence type="ECO:0000259" key="5">
    <source>
        <dbReference type="Pfam" id="PF01182"/>
    </source>
</evidence>
<dbReference type="UniPathway" id="UPA00629">
    <property type="reaction ID" value="UER00684"/>
</dbReference>
<dbReference type="GO" id="GO:0006046">
    <property type="term" value="P:N-acetylglucosamine catabolic process"/>
    <property type="evidence" value="ECO:0007669"/>
    <property type="project" value="UniProtKB-UniRule"/>
</dbReference>
<name>A0A0D0H3H9_9BACL</name>
<reference evidence="6 7" key="1">
    <citation type="submission" date="2015-01" db="EMBL/GenBank/DDBJ databases">
        <title>Genome sequence of Anoxybacillus ayderensis strain AB04.</title>
        <authorList>
            <person name="Belduz A.O."/>
            <person name="Canakci S."/>
            <person name="Chan K.-G."/>
            <person name="Kahar U.M."/>
            <person name="Yaakob A.S."/>
            <person name="Chan C.S."/>
            <person name="Goh K.M."/>
        </authorList>
    </citation>
    <scope>NUCLEOTIDE SEQUENCE [LARGE SCALE GENOMIC DNA]</scope>
    <source>
        <strain evidence="6 7">AB04</strain>
    </source>
</reference>
<keyword evidence="3 4" id="KW-0119">Carbohydrate metabolism</keyword>
<dbReference type="InterPro" id="IPR004547">
    <property type="entry name" value="Glucosamine6P_isomerase"/>
</dbReference>
<dbReference type="GO" id="GO:0019262">
    <property type="term" value="P:N-acetylneuraminate catabolic process"/>
    <property type="evidence" value="ECO:0007669"/>
    <property type="project" value="UniProtKB-UniRule"/>
</dbReference>
<dbReference type="PROSITE" id="PS01161">
    <property type="entry name" value="GLC_GALNAC_ISOMERASE"/>
    <property type="match status" value="1"/>
</dbReference>
<comment type="caution">
    <text evidence="4">Lacks conserved residue(s) required for the propagation of feature annotation.</text>
</comment>
<dbReference type="CDD" id="cd01399">
    <property type="entry name" value="GlcN6P_deaminase"/>
    <property type="match status" value="1"/>
</dbReference>
<feature type="active site" description="For ring-opening step" evidence="4">
    <location>
        <position position="143"/>
    </location>
</feature>
<evidence type="ECO:0000256" key="4">
    <source>
        <dbReference type="HAMAP-Rule" id="MF_01241"/>
    </source>
</evidence>
<dbReference type="InterPro" id="IPR006148">
    <property type="entry name" value="Glc/Gal-6P_isomerase"/>
</dbReference>
<keyword evidence="2 4" id="KW-0378">Hydrolase</keyword>
<accession>A0A0D0H3H9</accession>
<organism evidence="6 7">
    <name type="scientific">Anoxybacillus ayderensis</name>
    <dbReference type="NCBI Taxonomy" id="265546"/>
    <lineage>
        <taxon>Bacteria</taxon>
        <taxon>Bacillati</taxon>
        <taxon>Bacillota</taxon>
        <taxon>Bacilli</taxon>
        <taxon>Bacillales</taxon>
        <taxon>Anoxybacillaceae</taxon>
        <taxon>Anoxybacillus</taxon>
    </lineage>
</organism>
<protein>
    <recommendedName>
        <fullName evidence="4">Glucosamine-6-phosphate deaminase</fullName>
        <ecNumber evidence="4">3.5.99.6</ecNumber>
    </recommendedName>
    <alternativeName>
        <fullName evidence="4">GlcN6P deaminase</fullName>
        <shortName evidence="4">GNPDA</shortName>
    </alternativeName>
    <alternativeName>
        <fullName evidence="4">Glucosamine-6-phosphate isomerase</fullName>
    </alternativeName>
</protein>
<evidence type="ECO:0000313" key="6">
    <source>
        <dbReference type="EMBL" id="KIP22681.1"/>
    </source>
</evidence>
<feature type="active site" description="Proton acceptor; for ring-opening step" evidence="4">
    <location>
        <position position="138"/>
    </location>
</feature>
<dbReference type="SUPFAM" id="SSF100950">
    <property type="entry name" value="NagB/RpiA/CoA transferase-like"/>
    <property type="match status" value="1"/>
</dbReference>
<dbReference type="PATRIC" id="fig|265546.4.peg.376"/>
<sequence length="251" mass="27945">MRVIQVNDYAEMSQKAAEMISEQVRKKPDSVLGLATGETMLGTYAALVNEHQQHNTSYRDVRTFNLDEYIGLDATHPNSYRYYMNERLFRFLDIPLAQTYIPNGCAPLLEEECARYERLIEQCGGIDLQLLGIGQNGHIGFNEPNTSFASTTHVVQLSESTRKANARFFPSADAVPTHAITMGIATIMKSKQIILLVSGKRKAWAVSHLLEGEVTPAVPASILKAHPNVIVIADTEALSHVSQEKRKVHRP</sequence>
<dbReference type="EC" id="3.5.99.6" evidence="4"/>
<evidence type="ECO:0000256" key="2">
    <source>
        <dbReference type="ARBA" id="ARBA00022801"/>
    </source>
</evidence>
<dbReference type="InterPro" id="IPR037171">
    <property type="entry name" value="NagB/RpiA_transferase-like"/>
</dbReference>
<dbReference type="FunFam" id="3.40.50.1360:FF:000003">
    <property type="entry name" value="Glucosamine-6-phosphate deaminase"/>
    <property type="match status" value="1"/>
</dbReference>
<comment type="pathway">
    <text evidence="4">Amino-sugar metabolism; N-acetylneuraminate degradation; D-fructose 6-phosphate from N-acetylneuraminate: step 5/5.</text>
</comment>
<dbReference type="AlphaFoldDB" id="A0A0D0H3H9"/>
<dbReference type="GO" id="GO:0006043">
    <property type="term" value="P:glucosamine catabolic process"/>
    <property type="evidence" value="ECO:0007669"/>
    <property type="project" value="TreeGrafter"/>
</dbReference>
<dbReference type="Pfam" id="PF01182">
    <property type="entry name" value="Glucosamine_iso"/>
    <property type="match status" value="1"/>
</dbReference>
<evidence type="ECO:0000256" key="3">
    <source>
        <dbReference type="ARBA" id="ARBA00023277"/>
    </source>
</evidence>
<dbReference type="GO" id="GO:0005975">
    <property type="term" value="P:carbohydrate metabolic process"/>
    <property type="evidence" value="ECO:0007669"/>
    <property type="project" value="InterPro"/>
</dbReference>